<feature type="chain" id="PRO_5017987208" description="Ependymin-like 1" evidence="2">
    <location>
        <begin position="17"/>
        <end position="235"/>
    </location>
</feature>
<reference evidence="3" key="4">
    <citation type="submission" date="2025-09" db="UniProtKB">
        <authorList>
            <consortium name="Ensembl"/>
        </authorList>
    </citation>
    <scope>IDENTIFICATION</scope>
    <source>
        <strain evidence="3">HNI</strain>
    </source>
</reference>
<evidence type="ECO:0000313" key="4">
    <source>
        <dbReference type="Proteomes" id="UP000265180"/>
    </source>
</evidence>
<dbReference type="Proteomes" id="UP000265180">
    <property type="component" value="Chromosome 18"/>
</dbReference>
<evidence type="ECO:0000256" key="1">
    <source>
        <dbReference type="ARBA" id="ARBA00010771"/>
    </source>
</evidence>
<evidence type="ECO:0000256" key="2">
    <source>
        <dbReference type="SAM" id="SignalP"/>
    </source>
</evidence>
<dbReference type="PRINTS" id="PR00317">
    <property type="entry name" value="EPENDYMIN"/>
</dbReference>
<dbReference type="AlphaFoldDB" id="A0A3P9KTW6"/>
<dbReference type="InterPro" id="IPR001299">
    <property type="entry name" value="Ependymin"/>
</dbReference>
<dbReference type="GO" id="GO:0005509">
    <property type="term" value="F:calcium ion binding"/>
    <property type="evidence" value="ECO:0007669"/>
    <property type="project" value="InterPro"/>
</dbReference>
<proteinExistence type="inferred from homology"/>
<dbReference type="PANTHER" id="PTHR10697:SF5">
    <property type="entry name" value="EPENDYMIN-RELATED"/>
    <property type="match status" value="1"/>
</dbReference>
<reference evidence="3 4" key="2">
    <citation type="submission" date="2017-04" db="EMBL/GenBank/DDBJ databases">
        <title>CpG methylation of centromeres and impact of large insertions on vertebrate speciation.</title>
        <authorList>
            <person name="Ichikawa K."/>
            <person name="Yoshimura J."/>
            <person name="Morishita S."/>
        </authorList>
    </citation>
    <scope>NUCLEOTIDE SEQUENCE</scope>
    <source>
        <strain evidence="3 4">HNI</strain>
    </source>
</reference>
<sequence>MKLAVVLACFVVFCLAEKPLPCTSPPLLTGRLTVMSQNEKIGIFGKYLYDAVGQRVRLFEMGSFNNQTFTADVLLHFTEAAMYEIDDAKRTCKKSPLKADFQPLKIPQDAFRISQSVVGTSSVPGQGLLVNNWSGKLPDKSGDFLTTVTELGCFPVKSIYQTKEFGWVLADFYDNVIGITNPNLLEPPDFCAGAVMDVEAEPRNYLSFYANEDRVQSPSIEQSLLNLWNAFKDHH</sequence>
<dbReference type="GO" id="GO:0005576">
    <property type="term" value="C:extracellular region"/>
    <property type="evidence" value="ECO:0007669"/>
    <property type="project" value="InterPro"/>
</dbReference>
<organism evidence="3 4">
    <name type="scientific">Oryzias latipes</name>
    <name type="common">Japanese rice fish</name>
    <name type="synonym">Japanese killifish</name>
    <dbReference type="NCBI Taxonomy" id="8090"/>
    <lineage>
        <taxon>Eukaryota</taxon>
        <taxon>Metazoa</taxon>
        <taxon>Chordata</taxon>
        <taxon>Craniata</taxon>
        <taxon>Vertebrata</taxon>
        <taxon>Euteleostomi</taxon>
        <taxon>Actinopterygii</taxon>
        <taxon>Neopterygii</taxon>
        <taxon>Teleostei</taxon>
        <taxon>Neoteleostei</taxon>
        <taxon>Acanthomorphata</taxon>
        <taxon>Ovalentaria</taxon>
        <taxon>Atherinomorphae</taxon>
        <taxon>Beloniformes</taxon>
        <taxon>Adrianichthyidae</taxon>
        <taxon>Oryziinae</taxon>
        <taxon>Oryzias</taxon>
    </lineage>
</organism>
<feature type="signal peptide" evidence="2">
    <location>
        <begin position="1"/>
        <end position="16"/>
    </location>
</feature>
<dbReference type="Pfam" id="PF00811">
    <property type="entry name" value="Ependymin"/>
    <property type="match status" value="1"/>
</dbReference>
<dbReference type="GO" id="GO:0007160">
    <property type="term" value="P:cell-matrix adhesion"/>
    <property type="evidence" value="ECO:0007669"/>
    <property type="project" value="InterPro"/>
</dbReference>
<protein>
    <recommendedName>
        <fullName evidence="5">Ependymin-like 1</fullName>
    </recommendedName>
</protein>
<reference key="1">
    <citation type="journal article" date="2007" name="Nature">
        <title>The medaka draft genome and insights into vertebrate genome evolution.</title>
        <authorList>
            <person name="Kasahara M."/>
            <person name="Naruse K."/>
            <person name="Sasaki S."/>
            <person name="Nakatani Y."/>
            <person name="Qu W."/>
            <person name="Ahsan B."/>
            <person name="Yamada T."/>
            <person name="Nagayasu Y."/>
            <person name="Doi K."/>
            <person name="Kasai Y."/>
            <person name="Jindo T."/>
            <person name="Kobayashi D."/>
            <person name="Shimada A."/>
            <person name="Toyoda A."/>
            <person name="Kuroki Y."/>
            <person name="Fujiyama A."/>
            <person name="Sasaki T."/>
            <person name="Shimizu A."/>
            <person name="Asakawa S."/>
            <person name="Shimizu N."/>
            <person name="Hashimoto S."/>
            <person name="Yang J."/>
            <person name="Lee Y."/>
            <person name="Matsushima K."/>
            <person name="Sugano S."/>
            <person name="Sakaizumi M."/>
            <person name="Narita T."/>
            <person name="Ohishi K."/>
            <person name="Haga S."/>
            <person name="Ohta F."/>
            <person name="Nomoto H."/>
            <person name="Nogata K."/>
            <person name="Morishita T."/>
            <person name="Endo T."/>
            <person name="Shin-I T."/>
            <person name="Takeda H."/>
            <person name="Morishita S."/>
            <person name="Kohara Y."/>
        </authorList>
    </citation>
    <scope>NUCLEOTIDE SEQUENCE [LARGE SCALE GENOMIC DNA]</scope>
    <source>
        <strain>Hd-rR</strain>
    </source>
</reference>
<dbReference type="SMART" id="SM00026">
    <property type="entry name" value="EPEND"/>
    <property type="match status" value="1"/>
</dbReference>
<reference evidence="3" key="3">
    <citation type="submission" date="2025-08" db="UniProtKB">
        <authorList>
            <consortium name="Ensembl"/>
        </authorList>
    </citation>
    <scope>IDENTIFICATION</scope>
    <source>
        <strain evidence="3">HNI</strain>
    </source>
</reference>
<comment type="similarity">
    <text evidence="1">Belongs to the ependymin family.</text>
</comment>
<keyword evidence="2" id="KW-0732">Signal</keyword>
<evidence type="ECO:0008006" key="5">
    <source>
        <dbReference type="Google" id="ProtNLM"/>
    </source>
</evidence>
<accession>A0A3P9KTW6</accession>
<evidence type="ECO:0000313" key="3">
    <source>
        <dbReference type="Ensembl" id="ENSORLP00020011920.1"/>
    </source>
</evidence>
<dbReference type="Ensembl" id="ENSORLT00020031981.1">
    <property type="protein sequence ID" value="ENSORLP00020011920.1"/>
    <property type="gene ID" value="ENSORLG00020012865.1"/>
</dbReference>
<dbReference type="PANTHER" id="PTHR10697">
    <property type="entry name" value="MAMMALIAN EPENDYMIN-RELATED PROTEIN 1"/>
    <property type="match status" value="1"/>
</dbReference>
<name>A0A3P9KTW6_ORYLA</name>